<dbReference type="GO" id="GO:0005874">
    <property type="term" value="C:microtubule"/>
    <property type="evidence" value="ECO:0007669"/>
    <property type="project" value="UniProtKB-KW"/>
</dbReference>
<evidence type="ECO:0000256" key="3">
    <source>
        <dbReference type="ARBA" id="ARBA00022448"/>
    </source>
</evidence>
<keyword evidence="8 11" id="KW-0243">Dynein</keyword>
<feature type="region of interest" description="Disordered" evidence="12">
    <location>
        <begin position="412"/>
        <end position="445"/>
    </location>
</feature>
<dbReference type="InterPro" id="IPR027417">
    <property type="entry name" value="P-loop_NTPase"/>
</dbReference>
<evidence type="ECO:0000256" key="10">
    <source>
        <dbReference type="ARBA" id="ARBA00023212"/>
    </source>
</evidence>
<keyword evidence="7 11" id="KW-0067">ATP-binding</keyword>
<keyword evidence="9 11" id="KW-0505">Motor protein</keyword>
<dbReference type="SUPFAM" id="SSF52540">
    <property type="entry name" value="P-loop containing nucleoside triphosphate hydrolases"/>
    <property type="match status" value="1"/>
</dbReference>
<name>T1KZ58_TETUR</name>
<dbReference type="AlphaFoldDB" id="T1KZ58"/>
<evidence type="ECO:0000313" key="14">
    <source>
        <dbReference type="Proteomes" id="UP000015104"/>
    </source>
</evidence>
<keyword evidence="4 11" id="KW-0963">Cytoplasm</keyword>
<keyword evidence="5 11" id="KW-0493">Microtubule</keyword>
<dbReference type="InterPro" id="IPR008467">
    <property type="entry name" value="Dynein1_light_intermed_chain"/>
</dbReference>
<dbReference type="EnsemblMetazoa" id="tetur28g00430.1">
    <property type="protein sequence ID" value="tetur28g00430.1"/>
    <property type="gene ID" value="tetur28g00430"/>
</dbReference>
<dbReference type="GO" id="GO:0000226">
    <property type="term" value="P:microtubule cytoskeleton organization"/>
    <property type="evidence" value="ECO:0007669"/>
    <property type="project" value="TreeGrafter"/>
</dbReference>
<keyword evidence="6 11" id="KW-0547">Nucleotide-binding</keyword>
<dbReference type="OMA" id="WANVCTE"/>
<proteinExistence type="inferred from homology"/>
<evidence type="ECO:0000256" key="4">
    <source>
        <dbReference type="ARBA" id="ARBA00022490"/>
    </source>
</evidence>
<evidence type="ECO:0000256" key="9">
    <source>
        <dbReference type="ARBA" id="ARBA00023175"/>
    </source>
</evidence>
<dbReference type="Proteomes" id="UP000015104">
    <property type="component" value="Unassembled WGS sequence"/>
</dbReference>
<keyword evidence="3 11" id="KW-0813">Transport</keyword>
<dbReference type="STRING" id="32264.T1KZ58"/>
<reference evidence="14" key="1">
    <citation type="submission" date="2011-08" db="EMBL/GenBank/DDBJ databases">
        <authorList>
            <person name="Rombauts S."/>
        </authorList>
    </citation>
    <scope>NUCLEOTIDE SEQUENCE</scope>
    <source>
        <strain evidence="14">London</strain>
    </source>
</reference>
<evidence type="ECO:0000256" key="8">
    <source>
        <dbReference type="ARBA" id="ARBA00023017"/>
    </source>
</evidence>
<comment type="similarity">
    <text evidence="2 11">Belongs to the dynein light intermediate chain family.</text>
</comment>
<keyword evidence="14" id="KW-1185">Reference proteome</keyword>
<evidence type="ECO:0000256" key="12">
    <source>
        <dbReference type="SAM" id="MobiDB-lite"/>
    </source>
</evidence>
<reference evidence="13" key="2">
    <citation type="submission" date="2015-06" db="UniProtKB">
        <authorList>
            <consortium name="EnsemblMetazoa"/>
        </authorList>
    </citation>
    <scope>IDENTIFICATION</scope>
</reference>
<dbReference type="eggNOG" id="KOG3905">
    <property type="taxonomic scope" value="Eukaryota"/>
</dbReference>
<dbReference type="Gene3D" id="3.40.50.300">
    <property type="entry name" value="P-loop containing nucleotide triphosphate hydrolases"/>
    <property type="match status" value="1"/>
</dbReference>
<dbReference type="GO" id="GO:0007018">
    <property type="term" value="P:microtubule-based movement"/>
    <property type="evidence" value="ECO:0007669"/>
    <property type="project" value="InterPro"/>
</dbReference>
<comment type="subcellular location">
    <subcellularLocation>
        <location evidence="1 11">Cytoplasm</location>
        <location evidence="1 11">Cytoskeleton</location>
    </subcellularLocation>
</comment>
<gene>
    <name evidence="13" type="primary">107368789</name>
</gene>
<dbReference type="EMBL" id="CAEY01000736">
    <property type="status" value="NOT_ANNOTATED_CDS"/>
    <property type="molecule type" value="Genomic_DNA"/>
</dbReference>
<evidence type="ECO:0000256" key="11">
    <source>
        <dbReference type="RuleBase" id="RU366047"/>
    </source>
</evidence>
<evidence type="ECO:0000256" key="5">
    <source>
        <dbReference type="ARBA" id="ARBA00022701"/>
    </source>
</evidence>
<dbReference type="InterPro" id="IPR022780">
    <property type="entry name" value="Dynein_light_int_chain"/>
</dbReference>
<evidence type="ECO:0000256" key="1">
    <source>
        <dbReference type="ARBA" id="ARBA00004245"/>
    </source>
</evidence>
<dbReference type="PANTHER" id="PTHR12688">
    <property type="entry name" value="DYNEIN LIGHT INTERMEDIATE CHAIN"/>
    <property type="match status" value="1"/>
</dbReference>
<feature type="compositionally biased region" description="Polar residues" evidence="12">
    <location>
        <begin position="412"/>
        <end position="439"/>
    </location>
</feature>
<dbReference type="KEGG" id="tut:107368789"/>
<accession>T1KZ58</accession>
<sequence length="445" mass="49758">MDLVLSILHNGGSAPTSNKLPSNKAVLVLGDNETGKTSLIAKIQGNDDPKKGSGLEYHHLLVRDEYRDEQTRLSVWVLDGDLYHTNLLRFPVNEENFPHTTLVLVASMSEPWNILDSLEKWANVFEGHIERLNMKPEKLAEYKRSIVRRYLEYISPGDEIEGLVSAPKSRSESINEKMDQSTLSASGLGEEILGDNVLTNNLGLDVIVVITKTDYMSVLEKEYDYKEEHFDFIQQAVRKFCLTYGASLFYVSAKINKNCDLLYKYLVHRIYGLPFKTPALVVEKDAVFIPSGWDNEKKIAILYENIQSCMPDDNYNDVIIKPETRQTLQKDIELTAEDDQSFLLKMQAQLTQNVPTAITSTPPSLRTPMMPKPGERRMAGASPLPGVQLDGSKISPGGEGVLQSFFNSLLNRRSGTGMTNSPSSLTASPQTPMTPTLSEKQPKPE</sequence>
<evidence type="ECO:0000313" key="13">
    <source>
        <dbReference type="EnsemblMetazoa" id="tetur28g00430.1"/>
    </source>
</evidence>
<evidence type="ECO:0000256" key="2">
    <source>
        <dbReference type="ARBA" id="ARBA00006831"/>
    </source>
</evidence>
<dbReference type="OrthoDB" id="27603at2759"/>
<comment type="function">
    <text evidence="11">Acts as one of several non-catalytic accessory components of the cytoplasmic dynein 1 complex that are thought to be involved in linking dynein to cargos and to adapter proteins that regulate dynein function. Cytoplasmic dynein 1 acts as a motor for the intracellular retrograde motility of vesicles and organelles along microtubules. May play a role in binding dynein to membranous organelles or chromosomes.</text>
</comment>
<evidence type="ECO:0000256" key="7">
    <source>
        <dbReference type="ARBA" id="ARBA00022840"/>
    </source>
</evidence>
<dbReference type="HOGENOM" id="CLU_021937_2_0_1"/>
<dbReference type="GO" id="GO:0005868">
    <property type="term" value="C:cytoplasmic dynein complex"/>
    <property type="evidence" value="ECO:0007669"/>
    <property type="project" value="UniProtKB-UniRule"/>
</dbReference>
<dbReference type="GO" id="GO:0045504">
    <property type="term" value="F:dynein heavy chain binding"/>
    <property type="evidence" value="ECO:0007669"/>
    <property type="project" value="TreeGrafter"/>
</dbReference>
<protein>
    <recommendedName>
        <fullName evidence="11">Dynein light intermediate chain</fullName>
    </recommendedName>
</protein>
<dbReference type="PANTHER" id="PTHR12688:SF0">
    <property type="entry name" value="DYNEIN LIGHT INTERMEDIATE CHAIN"/>
    <property type="match status" value="1"/>
</dbReference>
<dbReference type="Pfam" id="PF05783">
    <property type="entry name" value="DLIC"/>
    <property type="match status" value="1"/>
</dbReference>
<comment type="subunit">
    <text evidence="11">Homodimer. The cytoplasmic dynein 1 complex consists of two catalytic heavy chains (HCs) and a number of non-catalytic subunits presented by intermediate chains (ICs).</text>
</comment>
<dbReference type="GO" id="GO:0005524">
    <property type="term" value="F:ATP binding"/>
    <property type="evidence" value="ECO:0007669"/>
    <property type="project" value="UniProtKB-KW"/>
</dbReference>
<dbReference type="GO" id="GO:0005813">
    <property type="term" value="C:centrosome"/>
    <property type="evidence" value="ECO:0007669"/>
    <property type="project" value="TreeGrafter"/>
</dbReference>
<evidence type="ECO:0000256" key="6">
    <source>
        <dbReference type="ARBA" id="ARBA00022741"/>
    </source>
</evidence>
<organism evidence="13 14">
    <name type="scientific">Tetranychus urticae</name>
    <name type="common">Two-spotted spider mite</name>
    <dbReference type="NCBI Taxonomy" id="32264"/>
    <lineage>
        <taxon>Eukaryota</taxon>
        <taxon>Metazoa</taxon>
        <taxon>Ecdysozoa</taxon>
        <taxon>Arthropoda</taxon>
        <taxon>Chelicerata</taxon>
        <taxon>Arachnida</taxon>
        <taxon>Acari</taxon>
        <taxon>Acariformes</taxon>
        <taxon>Trombidiformes</taxon>
        <taxon>Prostigmata</taxon>
        <taxon>Eleutherengona</taxon>
        <taxon>Raphignathae</taxon>
        <taxon>Tetranychoidea</taxon>
        <taxon>Tetranychidae</taxon>
        <taxon>Tetranychus</taxon>
    </lineage>
</organism>
<keyword evidence="10 11" id="KW-0206">Cytoskeleton</keyword>